<geneLocation type="plasmid" evidence="2">
    <name>pMaq22A_1p DNA</name>
</geneLocation>
<reference evidence="2" key="2">
    <citation type="submission" date="2015-01" db="EMBL/GenBank/DDBJ databases">
        <title>Complete genome sequence of Methylobacterium aquaticum strain 22A.</title>
        <authorList>
            <person name="Tani A."/>
            <person name="Ogura Y."/>
            <person name="Hayashi T."/>
        </authorList>
    </citation>
    <scope>NUCLEOTIDE SEQUENCE [LARGE SCALE GENOMIC DNA]</scope>
    <source>
        <strain evidence="2">MA-22A</strain>
        <plasmid evidence="2">Plasmid pMaq22A_1p DNA</plasmid>
    </source>
</reference>
<dbReference type="Gene3D" id="2.40.160.20">
    <property type="match status" value="1"/>
</dbReference>
<protein>
    <submittedName>
        <fullName evidence="1">Outer membrane protein</fullName>
    </submittedName>
</protein>
<evidence type="ECO:0000313" key="2">
    <source>
        <dbReference type="Proteomes" id="UP000061432"/>
    </source>
</evidence>
<dbReference type="KEGG" id="maqu:Maq22A_1p30115"/>
<keyword evidence="1" id="KW-0614">Plasmid</keyword>
<proteinExistence type="predicted"/>
<dbReference type="PATRIC" id="fig|270351.10.peg.5336"/>
<dbReference type="RefSeq" id="WP_060849648.1">
    <property type="nucleotide sequence ID" value="NZ_AP014705.1"/>
</dbReference>
<organism evidence="1 2">
    <name type="scientific">Methylobacterium aquaticum</name>
    <dbReference type="NCBI Taxonomy" id="270351"/>
    <lineage>
        <taxon>Bacteria</taxon>
        <taxon>Pseudomonadati</taxon>
        <taxon>Pseudomonadota</taxon>
        <taxon>Alphaproteobacteria</taxon>
        <taxon>Hyphomicrobiales</taxon>
        <taxon>Methylobacteriaceae</taxon>
        <taxon>Methylobacterium</taxon>
    </lineage>
</organism>
<sequence>MTGFADRRSRRPAACLVACLGVGLLPGLAALRPEPTAAQGLVGFGLLPVFAWPRALEDRLGEDSRWAGSYARVSTGFEAVSSRRFGSYAGPTIGFEGGRMWQEGRFVYGIAGGFDYLAATSGGLTPGFGGLSYTRDFAGAVQVKVGTLLTPDVLLYARAGAAAVHGTLRAGATPVSMPFSRDDVVVRPDAHVGVEWAITDRLSVAVEAGVGGYALR</sequence>
<dbReference type="SUPFAM" id="SSF56925">
    <property type="entry name" value="OMPA-like"/>
    <property type="match status" value="1"/>
</dbReference>
<dbReference type="Proteomes" id="UP000061432">
    <property type="component" value="Plasmid pMaq22A_1p"/>
</dbReference>
<dbReference type="AlphaFoldDB" id="A0A0C6FSC5"/>
<reference evidence="1 2" key="1">
    <citation type="journal article" date="2015" name="Genome Announc.">
        <title>Complete Genome Sequence of Methylobacterium aquaticum Strain 22A, Isolated from Racomitrium japonicum Moss.</title>
        <authorList>
            <person name="Tani A."/>
            <person name="Ogura Y."/>
            <person name="Hayashi T."/>
            <person name="Kimbara K."/>
        </authorList>
    </citation>
    <scope>NUCLEOTIDE SEQUENCE [LARGE SCALE GENOMIC DNA]</scope>
    <source>
        <strain evidence="1 2">MA-22A</strain>
        <plasmid evidence="2">Plasmid pMaq22A_1p DNA</plasmid>
    </source>
</reference>
<dbReference type="EMBL" id="AP014705">
    <property type="protein sequence ID" value="BAQ48389.1"/>
    <property type="molecule type" value="Genomic_DNA"/>
</dbReference>
<accession>A0A0C6FSC5</accession>
<evidence type="ECO:0000313" key="1">
    <source>
        <dbReference type="EMBL" id="BAQ48389.1"/>
    </source>
</evidence>
<dbReference type="InterPro" id="IPR011250">
    <property type="entry name" value="OMP/PagP_B-barrel"/>
</dbReference>
<name>A0A0C6FSC5_9HYPH</name>
<gene>
    <name evidence="1" type="ORF">Maq22A_1p30115</name>
</gene>